<dbReference type="EMBL" id="CP068393">
    <property type="protein sequence ID" value="QUC68212.1"/>
    <property type="molecule type" value="Genomic_DNA"/>
</dbReference>
<protein>
    <submittedName>
        <fullName evidence="1">Glycosyltransferase</fullName>
    </submittedName>
</protein>
<dbReference type="Proteomes" id="UP000682782">
    <property type="component" value="Chromosome"/>
</dbReference>
<evidence type="ECO:0000313" key="1">
    <source>
        <dbReference type="EMBL" id="QUC68212.1"/>
    </source>
</evidence>
<accession>A0AC61MYR1</accession>
<evidence type="ECO:0000313" key="2">
    <source>
        <dbReference type="Proteomes" id="UP000682782"/>
    </source>
</evidence>
<sequence>MIKILFVINNMEQGGIQHSLLELIKKITIYNRFDISLLCLNRMGEYYSHIPKSIKLIELSKYQMISEMDLKHCKEKGKIHFFFRLFTSLITKMGFKNIASKLYTAVLGKTKDTYDIAISYSQPTDDRDFFCLTNEIVINCCKAKKKGSFVHCDFKLYGGNTIRNRKIYEKMDFICAVSSSVKKQFIDCIPEARNKTSIVYNCCDADSIVLQANEDAIIYNRPTLVSVCRLSEEKGLLRCMPIIKHLVDKGFEFEWHIVGGGSLYTALEKAIEFYHLNRVVVLEDRQSNPYRFMKNASYVFVPSFHEAAPLVFDEAIILGIPVLTTNTLSAEEMIKKHNYGLVCDNTDEAILEMLIDAFSSKIEFATCNNVKMYRDEQSFIEAINKVVGEL</sequence>
<reference evidence="1" key="1">
    <citation type="submission" date="2021-01" db="EMBL/GenBank/DDBJ databases">
        <title>Complete genome sequence of Clostridiales bacterium R-7.</title>
        <authorList>
            <person name="Mahoney-Kurpe S.C."/>
            <person name="Palevich N."/>
            <person name="Koike S."/>
            <person name="Moon C.D."/>
            <person name="Attwood G.T."/>
        </authorList>
    </citation>
    <scope>NUCLEOTIDE SEQUENCE</scope>
    <source>
        <strain evidence="1">R-7</strain>
    </source>
</reference>
<proteinExistence type="predicted"/>
<keyword evidence="2" id="KW-1185">Reference proteome</keyword>
<organism evidence="1 2">
    <name type="scientific">Aristaeella hokkaidonensis</name>
    <dbReference type="NCBI Taxonomy" id="3046382"/>
    <lineage>
        <taxon>Bacteria</taxon>
        <taxon>Bacillati</taxon>
        <taxon>Bacillota</taxon>
        <taxon>Clostridia</taxon>
        <taxon>Eubacteriales</taxon>
        <taxon>Aristaeellaceae</taxon>
        <taxon>Aristaeella</taxon>
    </lineage>
</organism>
<gene>
    <name evidence="1" type="ORF">JYE49_05825</name>
</gene>
<name>A0AC61MYR1_9FIRM</name>